<evidence type="ECO:0000259" key="8">
    <source>
        <dbReference type="PROSITE" id="PS50090"/>
    </source>
</evidence>
<evidence type="ECO:0000256" key="6">
    <source>
        <dbReference type="ARBA" id="ARBA00023242"/>
    </source>
</evidence>
<evidence type="ECO:0000313" key="10">
    <source>
        <dbReference type="EMBL" id="KAG0538616.1"/>
    </source>
</evidence>
<comment type="subcellular location">
    <subcellularLocation>
        <location evidence="1">Nucleus</location>
    </subcellularLocation>
</comment>
<evidence type="ECO:0000256" key="2">
    <source>
        <dbReference type="ARBA" id="ARBA00022737"/>
    </source>
</evidence>
<feature type="domain" description="Myb-like" evidence="8">
    <location>
        <begin position="72"/>
        <end position="122"/>
    </location>
</feature>
<reference evidence="10" key="1">
    <citation type="journal article" date="2019" name="BMC Genomics">
        <title>A new reference genome for Sorghum bicolor reveals high levels of sequence similarity between sweet and grain genotypes: implications for the genetics of sugar metabolism.</title>
        <authorList>
            <person name="Cooper E.A."/>
            <person name="Brenton Z.W."/>
            <person name="Flinn B.S."/>
            <person name="Jenkins J."/>
            <person name="Shu S."/>
            <person name="Flowers D."/>
            <person name="Luo F."/>
            <person name="Wang Y."/>
            <person name="Xia P."/>
            <person name="Barry K."/>
            <person name="Daum C."/>
            <person name="Lipzen A."/>
            <person name="Yoshinaga Y."/>
            <person name="Schmutz J."/>
            <person name="Saski C."/>
            <person name="Vermerris W."/>
            <person name="Kresovich S."/>
        </authorList>
    </citation>
    <scope>NUCLEOTIDE SEQUENCE</scope>
</reference>
<feature type="compositionally biased region" description="Low complexity" evidence="7">
    <location>
        <begin position="130"/>
        <end position="155"/>
    </location>
</feature>
<dbReference type="SUPFAM" id="SSF46689">
    <property type="entry name" value="Homeodomain-like"/>
    <property type="match status" value="1"/>
</dbReference>
<keyword evidence="6" id="KW-0539">Nucleus</keyword>
<name>A0A921UR15_SORBI</name>
<proteinExistence type="predicted"/>
<dbReference type="PROSITE" id="PS50090">
    <property type="entry name" value="MYB_LIKE"/>
    <property type="match status" value="2"/>
</dbReference>
<comment type="caution">
    <text evidence="10">The sequence shown here is derived from an EMBL/GenBank/DDBJ whole genome shotgun (WGS) entry which is preliminary data.</text>
</comment>
<keyword evidence="3" id="KW-0805">Transcription regulation</keyword>
<dbReference type="Pfam" id="PF00249">
    <property type="entry name" value="Myb_DNA-binding"/>
    <property type="match status" value="2"/>
</dbReference>
<dbReference type="FunFam" id="1.10.10.60:FF:000011">
    <property type="entry name" value="Myb transcription factor"/>
    <property type="match status" value="1"/>
</dbReference>
<dbReference type="Gene3D" id="1.10.10.60">
    <property type="entry name" value="Homeodomain-like"/>
    <property type="match status" value="2"/>
</dbReference>
<dbReference type="InterPro" id="IPR044676">
    <property type="entry name" value="EOBI/EOBII-like_plant"/>
</dbReference>
<dbReference type="GO" id="GO:0005634">
    <property type="term" value="C:nucleus"/>
    <property type="evidence" value="ECO:0007669"/>
    <property type="project" value="UniProtKB-SubCell"/>
</dbReference>
<evidence type="ECO:0000256" key="1">
    <source>
        <dbReference type="ARBA" id="ARBA00004123"/>
    </source>
</evidence>
<evidence type="ECO:0000256" key="5">
    <source>
        <dbReference type="ARBA" id="ARBA00023163"/>
    </source>
</evidence>
<evidence type="ECO:0000313" key="11">
    <source>
        <dbReference type="Proteomes" id="UP000807115"/>
    </source>
</evidence>
<evidence type="ECO:0000256" key="7">
    <source>
        <dbReference type="SAM" id="MobiDB-lite"/>
    </source>
</evidence>
<dbReference type="SMART" id="SM00717">
    <property type="entry name" value="SANT"/>
    <property type="match status" value="2"/>
</dbReference>
<dbReference type="InterPro" id="IPR009057">
    <property type="entry name" value="Homeodomain-like_sf"/>
</dbReference>
<evidence type="ECO:0000256" key="4">
    <source>
        <dbReference type="ARBA" id="ARBA00023125"/>
    </source>
</evidence>
<keyword evidence="2" id="KW-0677">Repeat</keyword>
<feature type="domain" description="HTH myb-type" evidence="9">
    <location>
        <begin position="76"/>
        <end position="126"/>
    </location>
</feature>
<accession>A0A921UR15</accession>
<dbReference type="GO" id="GO:0043565">
    <property type="term" value="F:sequence-specific DNA binding"/>
    <property type="evidence" value="ECO:0007669"/>
    <property type="project" value="InterPro"/>
</dbReference>
<evidence type="ECO:0000259" key="9">
    <source>
        <dbReference type="PROSITE" id="PS51294"/>
    </source>
</evidence>
<dbReference type="EMBL" id="CM027682">
    <property type="protein sequence ID" value="KAG0538616.1"/>
    <property type="molecule type" value="Genomic_DNA"/>
</dbReference>
<dbReference type="PROSITE" id="PS51294">
    <property type="entry name" value="HTH_MYB"/>
    <property type="match status" value="2"/>
</dbReference>
<dbReference type="InterPro" id="IPR001005">
    <property type="entry name" value="SANT/Myb"/>
</dbReference>
<feature type="domain" description="Myb-like" evidence="8">
    <location>
        <begin position="19"/>
        <end position="71"/>
    </location>
</feature>
<dbReference type="InterPro" id="IPR017930">
    <property type="entry name" value="Myb_dom"/>
</dbReference>
<protein>
    <submittedName>
        <fullName evidence="10">Uncharacterized protein</fullName>
    </submittedName>
</protein>
<feature type="region of interest" description="Disordered" evidence="7">
    <location>
        <begin position="1"/>
        <end position="23"/>
    </location>
</feature>
<dbReference type="CDD" id="cd00167">
    <property type="entry name" value="SANT"/>
    <property type="match status" value="2"/>
</dbReference>
<organism evidence="10 11">
    <name type="scientific">Sorghum bicolor</name>
    <name type="common">Sorghum</name>
    <name type="synonym">Sorghum vulgare</name>
    <dbReference type="NCBI Taxonomy" id="4558"/>
    <lineage>
        <taxon>Eukaryota</taxon>
        <taxon>Viridiplantae</taxon>
        <taxon>Streptophyta</taxon>
        <taxon>Embryophyta</taxon>
        <taxon>Tracheophyta</taxon>
        <taxon>Spermatophyta</taxon>
        <taxon>Magnoliopsida</taxon>
        <taxon>Liliopsida</taxon>
        <taxon>Poales</taxon>
        <taxon>Poaceae</taxon>
        <taxon>PACMAD clade</taxon>
        <taxon>Panicoideae</taxon>
        <taxon>Andropogonodae</taxon>
        <taxon>Andropogoneae</taxon>
        <taxon>Sorghinae</taxon>
        <taxon>Sorghum</taxon>
    </lineage>
</organism>
<dbReference type="SMR" id="A0A921UR15"/>
<dbReference type="KEGG" id="sbi:8054933"/>
<gene>
    <name evidence="10" type="ORF">BDA96_03G252000</name>
</gene>
<sequence>MTTTTTRVASSRSCGGDDEPAVRKGPWTLEEDLILVSYISQHGEGSWDNLARSAGLNRNGKSCRLRWLNYLRPGVRRGSITAGEDTVIRELHARWGNKWSKISKQLPGRTDNEIKNYWRTRIQKKKKQHQAPMATTTSTQQQQQEQEPSTTTVSSGGATGDYYWCTKPADPDLQQQQAYYCQKAAMAAAATTNNVNAVAVSSEGAGASSPAALTMSQDSSTAAGDWYTQHQQTTTYPYYCSELSLVAGGGHGETTAGLDALTMQFLSSHFTASFWTNGSVDDFWETKPITDAF</sequence>
<keyword evidence="5" id="KW-0804">Transcription</keyword>
<dbReference type="GO" id="GO:0003700">
    <property type="term" value="F:DNA-binding transcription factor activity"/>
    <property type="evidence" value="ECO:0007669"/>
    <property type="project" value="InterPro"/>
</dbReference>
<dbReference type="OrthoDB" id="2143914at2759"/>
<dbReference type="OMA" id="YYCSELS"/>
<dbReference type="PANTHER" id="PTHR45675">
    <property type="entry name" value="MYB TRANSCRIPTION FACTOR-RELATED-RELATED"/>
    <property type="match status" value="1"/>
</dbReference>
<keyword evidence="4" id="KW-0238">DNA-binding</keyword>
<dbReference type="AlphaFoldDB" id="A0A921UR15"/>
<dbReference type="PANTHER" id="PTHR45675:SF27">
    <property type="entry name" value="OS01G0637800 PROTEIN"/>
    <property type="match status" value="1"/>
</dbReference>
<evidence type="ECO:0000256" key="3">
    <source>
        <dbReference type="ARBA" id="ARBA00023015"/>
    </source>
</evidence>
<dbReference type="Gramene" id="EES01143">
    <property type="protein sequence ID" value="EES01143"/>
    <property type="gene ID" value="SORBI_3003G232800"/>
</dbReference>
<feature type="domain" description="HTH myb-type" evidence="9">
    <location>
        <begin position="19"/>
        <end position="75"/>
    </location>
</feature>
<dbReference type="Proteomes" id="UP000807115">
    <property type="component" value="Chromosome 3"/>
</dbReference>
<reference evidence="10" key="2">
    <citation type="submission" date="2020-10" db="EMBL/GenBank/DDBJ databases">
        <authorList>
            <person name="Cooper E.A."/>
            <person name="Brenton Z.W."/>
            <person name="Flinn B.S."/>
            <person name="Jenkins J."/>
            <person name="Shu S."/>
            <person name="Flowers D."/>
            <person name="Luo F."/>
            <person name="Wang Y."/>
            <person name="Xia P."/>
            <person name="Barry K."/>
            <person name="Daum C."/>
            <person name="Lipzen A."/>
            <person name="Yoshinaga Y."/>
            <person name="Schmutz J."/>
            <person name="Saski C."/>
            <person name="Vermerris W."/>
            <person name="Kresovich S."/>
        </authorList>
    </citation>
    <scope>NUCLEOTIDE SEQUENCE</scope>
</reference>
<feature type="region of interest" description="Disordered" evidence="7">
    <location>
        <begin position="123"/>
        <end position="155"/>
    </location>
</feature>